<evidence type="ECO:0000256" key="2">
    <source>
        <dbReference type="ARBA" id="ARBA00023002"/>
    </source>
</evidence>
<dbReference type="SUPFAM" id="SSF51395">
    <property type="entry name" value="FMN-linked oxidoreductases"/>
    <property type="match status" value="1"/>
</dbReference>
<dbReference type="Gene3D" id="3.20.20.70">
    <property type="entry name" value="Aldolase class I"/>
    <property type="match status" value="1"/>
</dbReference>
<dbReference type="EMBL" id="BMXE01000013">
    <property type="protein sequence ID" value="GHB49932.1"/>
    <property type="molecule type" value="Genomic_DNA"/>
</dbReference>
<evidence type="ECO:0000313" key="5">
    <source>
        <dbReference type="Proteomes" id="UP000637980"/>
    </source>
</evidence>
<accession>A0ABQ3EPE4</accession>
<dbReference type="Proteomes" id="UP000637980">
    <property type="component" value="Unassembled WGS sequence"/>
</dbReference>
<name>A0ABQ3EPE4_9HYPH</name>
<dbReference type="Pfam" id="PF00724">
    <property type="entry name" value="Oxidored_FMN"/>
    <property type="match status" value="1"/>
</dbReference>
<keyword evidence="5" id="KW-1185">Reference proteome</keyword>
<dbReference type="InterPro" id="IPR051799">
    <property type="entry name" value="NADH_flavin_oxidoreductase"/>
</dbReference>
<reference evidence="5" key="1">
    <citation type="journal article" date="2019" name="Int. J. Syst. Evol. Microbiol.">
        <title>The Global Catalogue of Microorganisms (GCM) 10K type strain sequencing project: providing services to taxonomists for standard genome sequencing and annotation.</title>
        <authorList>
            <consortium name="The Broad Institute Genomics Platform"/>
            <consortium name="The Broad Institute Genome Sequencing Center for Infectious Disease"/>
            <person name="Wu L."/>
            <person name="Ma J."/>
        </authorList>
    </citation>
    <scope>NUCLEOTIDE SEQUENCE [LARGE SCALE GENOMIC DNA]</scope>
    <source>
        <strain evidence="5">KCTC 12861</strain>
    </source>
</reference>
<protein>
    <submittedName>
        <fullName evidence="4">NADH oxidase</fullName>
    </submittedName>
</protein>
<dbReference type="PANTHER" id="PTHR43656:SF2">
    <property type="entry name" value="BINDING OXIDOREDUCTASE, PUTATIVE (AFU_ORTHOLOGUE AFUA_2G08260)-RELATED"/>
    <property type="match status" value="1"/>
</dbReference>
<keyword evidence="1" id="KW-0285">Flavoprotein</keyword>
<comment type="caution">
    <text evidence="4">The sequence shown here is derived from an EMBL/GenBank/DDBJ whole genome shotgun (WGS) entry which is preliminary data.</text>
</comment>
<dbReference type="InterPro" id="IPR013785">
    <property type="entry name" value="Aldolase_TIM"/>
</dbReference>
<feature type="domain" description="NADH:flavin oxidoreductase/NADH oxidase N-terminal" evidence="3">
    <location>
        <begin position="8"/>
        <end position="339"/>
    </location>
</feature>
<evidence type="ECO:0000259" key="3">
    <source>
        <dbReference type="Pfam" id="PF00724"/>
    </source>
</evidence>
<evidence type="ECO:0000313" key="4">
    <source>
        <dbReference type="EMBL" id="GHB49932.1"/>
    </source>
</evidence>
<sequence length="410" mass="45687">MNDVSVASPFTLRNGEVLKNRFFKSAMSEQLADQVHNPTRSLLRLYEIWAKGGTGLIVTGNVMVDREQLGEPRNVVLDDASDLEMFRRWAQAASANGAQVWMQLNHPGKQVPNFIHKEPVAPSPIALEGGLEKNFNKPRALAEREIIEVIGKFVKAAVLAKKAGFNGVQLHGAHGYLISQFLSPRHNQRQDKWGGSLENRMRFVVSIYEAIRKELGPKFPIGIKLNSADFSKGGFSEEDSLRVVQKLGEIGIDLIEISGGTYEQTAMADGIEQKDSTIKREAYFLEYAENARKLTDVPLVVTGGFRSTKGMNAALVSGATDLIGVARPLAIEPDLPNKAISDEDYRVSLRELTTGFRKLDKMILLNMSWYEAQLARLGRGKRPDVNLSEWKAAFQVFWLLGVFAFKKRRA</sequence>
<proteinExistence type="predicted"/>
<organism evidence="4 5">
    <name type="scientific">Pseudovibrio japonicus</name>
    <dbReference type="NCBI Taxonomy" id="366534"/>
    <lineage>
        <taxon>Bacteria</taxon>
        <taxon>Pseudomonadati</taxon>
        <taxon>Pseudomonadota</taxon>
        <taxon>Alphaproteobacteria</taxon>
        <taxon>Hyphomicrobiales</taxon>
        <taxon>Stappiaceae</taxon>
        <taxon>Pseudovibrio</taxon>
    </lineage>
</organism>
<dbReference type="PANTHER" id="PTHR43656">
    <property type="entry name" value="BINDING OXIDOREDUCTASE, PUTATIVE (AFU_ORTHOLOGUE AFUA_2G08260)-RELATED"/>
    <property type="match status" value="1"/>
</dbReference>
<dbReference type="CDD" id="cd04733">
    <property type="entry name" value="OYE_like_2_FMN"/>
    <property type="match status" value="1"/>
</dbReference>
<keyword evidence="2" id="KW-0560">Oxidoreductase</keyword>
<dbReference type="RefSeq" id="WP_189438958.1">
    <property type="nucleotide sequence ID" value="NZ_BMXE01000013.1"/>
</dbReference>
<evidence type="ECO:0000256" key="1">
    <source>
        <dbReference type="ARBA" id="ARBA00022630"/>
    </source>
</evidence>
<gene>
    <name evidence="4" type="ORF">GCM10007094_43940</name>
</gene>
<dbReference type="InterPro" id="IPR001155">
    <property type="entry name" value="OxRdtase_FMN_N"/>
</dbReference>